<dbReference type="InterPro" id="IPR013785">
    <property type="entry name" value="Aldolase_TIM"/>
</dbReference>
<evidence type="ECO:0000313" key="5">
    <source>
        <dbReference type="EMBL" id="MDT8902552.1"/>
    </source>
</evidence>
<comment type="cofactor">
    <cofactor evidence="1">
        <name>Zn(2+)</name>
        <dbReference type="ChEBI" id="CHEBI:29105"/>
    </cofactor>
</comment>
<evidence type="ECO:0000256" key="1">
    <source>
        <dbReference type="ARBA" id="ARBA00001947"/>
    </source>
</evidence>
<keyword evidence="3" id="KW-0479">Metal-binding</keyword>
<name>A0ABU3P1R4_9FIRM</name>
<dbReference type="InterPro" id="IPR008567">
    <property type="entry name" value="BKACE"/>
</dbReference>
<dbReference type="PANTHER" id="PTHR37418:SF2">
    <property type="entry name" value="3-KETO-5-AMINOHEXANOATE CLEAVAGE ENZYME"/>
    <property type="match status" value="1"/>
</dbReference>
<evidence type="ECO:0000313" key="6">
    <source>
        <dbReference type="Proteomes" id="UP001254848"/>
    </source>
</evidence>
<dbReference type="EMBL" id="JAUOZS010000001">
    <property type="protein sequence ID" value="MDT8902552.1"/>
    <property type="molecule type" value="Genomic_DNA"/>
</dbReference>
<dbReference type="Gene3D" id="3.20.20.70">
    <property type="entry name" value="Aldolase class I"/>
    <property type="match status" value="1"/>
</dbReference>
<dbReference type="Pfam" id="PF05853">
    <property type="entry name" value="BKACE"/>
    <property type="match status" value="1"/>
</dbReference>
<accession>A0ABU3P1R4</accession>
<organism evidence="5 6">
    <name type="scientific">Anaeroselena agilis</name>
    <dbReference type="NCBI Taxonomy" id="3063788"/>
    <lineage>
        <taxon>Bacteria</taxon>
        <taxon>Bacillati</taxon>
        <taxon>Bacillota</taxon>
        <taxon>Negativicutes</taxon>
        <taxon>Acetonemataceae</taxon>
        <taxon>Anaeroselena</taxon>
    </lineage>
</organism>
<evidence type="ECO:0000256" key="4">
    <source>
        <dbReference type="ARBA" id="ARBA00022833"/>
    </source>
</evidence>
<evidence type="ECO:0000256" key="3">
    <source>
        <dbReference type="ARBA" id="ARBA00022723"/>
    </source>
</evidence>
<evidence type="ECO:0000256" key="2">
    <source>
        <dbReference type="ARBA" id="ARBA00022679"/>
    </source>
</evidence>
<dbReference type="PANTHER" id="PTHR37418">
    <property type="entry name" value="3-KETO-5-AMINOHEXANOATE CLEAVAGE ENZYME-RELATED"/>
    <property type="match status" value="1"/>
</dbReference>
<dbReference type="Proteomes" id="UP001254848">
    <property type="component" value="Unassembled WGS sequence"/>
</dbReference>
<sequence>MEKLIITVAPTGNVPTREMTPHVPLTPEDIANDALECYRAGASVCHIHARDAEGKPTHLRGSFEAIIKAIDATGCPIIRQISTGARAGKTLEDRAQPLELNPASASLSTGSSNFPHSANVNDPPLVRFLAKTMLERNIKPEIEVFDTAMIHNALELKKEGLLKDPLQFNLVMGVKGSQPATAKQLFHLVECLPPGCVWSVSAIGPAHVPLSTVAIALGGHVRVGLEDNVYYSKGVLATNLALVKRIADIARAFGREIATPEDAKLILGL</sequence>
<reference evidence="5 6" key="1">
    <citation type="submission" date="2023-07" db="EMBL/GenBank/DDBJ databases">
        <title>The novel representative of Negativicutes class, Anaeroselena agilis gen. nov. sp. nov.</title>
        <authorList>
            <person name="Prokofeva M.I."/>
            <person name="Elcheninov A.G."/>
            <person name="Klyukina A."/>
            <person name="Kublanov I.V."/>
            <person name="Frolov E.N."/>
            <person name="Podosokorskaya O.A."/>
        </authorList>
    </citation>
    <scope>NUCLEOTIDE SEQUENCE [LARGE SCALE GENOMIC DNA]</scope>
    <source>
        <strain evidence="5 6">4137-cl</strain>
    </source>
</reference>
<dbReference type="RefSeq" id="WP_413781033.1">
    <property type="nucleotide sequence ID" value="NZ_JAUOZS010000001.1"/>
</dbReference>
<keyword evidence="4" id="KW-0862">Zinc</keyword>
<keyword evidence="6" id="KW-1185">Reference proteome</keyword>
<comment type="caution">
    <text evidence="5">The sequence shown here is derived from an EMBL/GenBank/DDBJ whole genome shotgun (WGS) entry which is preliminary data.</text>
</comment>
<proteinExistence type="predicted"/>
<keyword evidence="2" id="KW-0808">Transferase</keyword>
<gene>
    <name evidence="5" type="ORF">Q4T40_14985</name>
</gene>
<protein>
    <submittedName>
        <fullName evidence="5">3-keto-5-aminohexanoate cleavage protein</fullName>
    </submittedName>
</protein>